<keyword evidence="2" id="KW-1185">Reference proteome</keyword>
<dbReference type="Proteomes" id="UP000886998">
    <property type="component" value="Unassembled WGS sequence"/>
</dbReference>
<comment type="caution">
    <text evidence="1">The sequence shown here is derived from an EMBL/GenBank/DDBJ whole genome shotgun (WGS) entry which is preliminary data.</text>
</comment>
<proteinExistence type="predicted"/>
<evidence type="ECO:0000313" key="1">
    <source>
        <dbReference type="EMBL" id="GFY72087.1"/>
    </source>
</evidence>
<evidence type="ECO:0000313" key="2">
    <source>
        <dbReference type="Proteomes" id="UP000886998"/>
    </source>
</evidence>
<reference evidence="1" key="1">
    <citation type="submission" date="2020-08" db="EMBL/GenBank/DDBJ databases">
        <title>Multicomponent nature underlies the extraordinary mechanical properties of spider dragline silk.</title>
        <authorList>
            <person name="Kono N."/>
            <person name="Nakamura H."/>
            <person name="Mori M."/>
            <person name="Yoshida Y."/>
            <person name="Ohtoshi R."/>
            <person name="Malay A.D."/>
            <person name="Moran D.A.P."/>
            <person name="Tomita M."/>
            <person name="Numata K."/>
            <person name="Arakawa K."/>
        </authorList>
    </citation>
    <scope>NUCLEOTIDE SEQUENCE</scope>
</reference>
<accession>A0A8X6YHG8</accession>
<protein>
    <submittedName>
        <fullName evidence="1">Uncharacterized protein</fullName>
    </submittedName>
</protein>
<sequence>MLFQIFRNRWRISEEPCCIGWVKTSFSRRKMFTTFRVGSSTKSKIKVFEMGEFRHRSKVGEMSHGMKAPFMHRSRWPVCYGAVGCQNRIVVDLENDR</sequence>
<dbReference type="AlphaFoldDB" id="A0A8X6YHG8"/>
<dbReference type="EMBL" id="BMAV01019239">
    <property type="protein sequence ID" value="GFY72087.1"/>
    <property type="molecule type" value="Genomic_DNA"/>
</dbReference>
<name>A0A8X6YHG8_9ARAC</name>
<gene>
    <name evidence="1" type="ORF">TNIN_87551</name>
</gene>
<organism evidence="1 2">
    <name type="scientific">Trichonephila inaurata madagascariensis</name>
    <dbReference type="NCBI Taxonomy" id="2747483"/>
    <lineage>
        <taxon>Eukaryota</taxon>
        <taxon>Metazoa</taxon>
        <taxon>Ecdysozoa</taxon>
        <taxon>Arthropoda</taxon>
        <taxon>Chelicerata</taxon>
        <taxon>Arachnida</taxon>
        <taxon>Araneae</taxon>
        <taxon>Araneomorphae</taxon>
        <taxon>Entelegynae</taxon>
        <taxon>Araneoidea</taxon>
        <taxon>Nephilidae</taxon>
        <taxon>Trichonephila</taxon>
        <taxon>Trichonephila inaurata</taxon>
    </lineage>
</organism>